<dbReference type="SMART" id="SM00554">
    <property type="entry name" value="FAS1"/>
    <property type="match status" value="2"/>
</dbReference>
<feature type="domain" description="FAS1" evidence="1">
    <location>
        <begin position="268"/>
        <end position="397"/>
    </location>
</feature>
<evidence type="ECO:0000313" key="3">
    <source>
        <dbReference type="Proteomes" id="UP000267606"/>
    </source>
</evidence>
<dbReference type="InterPro" id="IPR000782">
    <property type="entry name" value="FAS1_domain"/>
</dbReference>
<dbReference type="STRING" id="387005.A0A183H484"/>
<dbReference type="GO" id="GO:0030198">
    <property type="term" value="P:extracellular matrix organization"/>
    <property type="evidence" value="ECO:0007669"/>
    <property type="project" value="TreeGrafter"/>
</dbReference>
<dbReference type="Pfam" id="PF02469">
    <property type="entry name" value="Fasciclin"/>
    <property type="match status" value="2"/>
</dbReference>
<dbReference type="GO" id="GO:0050839">
    <property type="term" value="F:cell adhesion molecule binding"/>
    <property type="evidence" value="ECO:0007669"/>
    <property type="project" value="TreeGrafter"/>
</dbReference>
<dbReference type="SUPFAM" id="SSF82153">
    <property type="entry name" value="FAS1 domain"/>
    <property type="match status" value="2"/>
</dbReference>
<dbReference type="Gene3D" id="2.30.180.10">
    <property type="entry name" value="FAS1 domain"/>
    <property type="match status" value="2"/>
</dbReference>
<dbReference type="PANTHER" id="PTHR10900">
    <property type="entry name" value="PERIOSTIN-RELATED"/>
    <property type="match status" value="1"/>
</dbReference>
<evidence type="ECO:0000259" key="1">
    <source>
        <dbReference type="PROSITE" id="PS50213"/>
    </source>
</evidence>
<dbReference type="AlphaFoldDB" id="A0A183H484"/>
<dbReference type="GO" id="GO:0031012">
    <property type="term" value="C:extracellular matrix"/>
    <property type="evidence" value="ECO:0007669"/>
    <property type="project" value="TreeGrafter"/>
</dbReference>
<proteinExistence type="predicted"/>
<feature type="domain" description="FAS1" evidence="1">
    <location>
        <begin position="401"/>
        <end position="532"/>
    </location>
</feature>
<evidence type="ECO:0000313" key="4">
    <source>
        <dbReference type="WBParaSite" id="OFLC_0000229301-mRNA-1"/>
    </source>
</evidence>
<protein>
    <submittedName>
        <fullName evidence="4">Fasciclin domain protein</fullName>
    </submittedName>
</protein>
<dbReference type="GO" id="GO:0005615">
    <property type="term" value="C:extracellular space"/>
    <property type="evidence" value="ECO:0007669"/>
    <property type="project" value="TreeGrafter"/>
</dbReference>
<name>A0A183H484_9BILA</name>
<reference evidence="2 3" key="2">
    <citation type="submission" date="2018-11" db="EMBL/GenBank/DDBJ databases">
        <authorList>
            <consortium name="Pathogen Informatics"/>
        </authorList>
    </citation>
    <scope>NUCLEOTIDE SEQUENCE [LARGE SCALE GENOMIC DNA]</scope>
</reference>
<dbReference type="PANTHER" id="PTHR10900:SF77">
    <property type="entry name" value="FI19380P1"/>
    <property type="match status" value="1"/>
</dbReference>
<evidence type="ECO:0000313" key="2">
    <source>
        <dbReference type="EMBL" id="VDO32510.1"/>
    </source>
</evidence>
<dbReference type="GO" id="GO:0007155">
    <property type="term" value="P:cell adhesion"/>
    <property type="evidence" value="ECO:0007669"/>
    <property type="project" value="TreeGrafter"/>
</dbReference>
<dbReference type="WBParaSite" id="OFLC_0000229301-mRNA-1">
    <property type="protein sequence ID" value="OFLC_0000229301-mRNA-1"/>
    <property type="gene ID" value="OFLC_0000229301"/>
</dbReference>
<keyword evidence="3" id="KW-1185">Reference proteome</keyword>
<organism evidence="4">
    <name type="scientific">Onchocerca flexuosa</name>
    <dbReference type="NCBI Taxonomy" id="387005"/>
    <lineage>
        <taxon>Eukaryota</taxon>
        <taxon>Metazoa</taxon>
        <taxon>Ecdysozoa</taxon>
        <taxon>Nematoda</taxon>
        <taxon>Chromadorea</taxon>
        <taxon>Rhabditida</taxon>
        <taxon>Spirurina</taxon>
        <taxon>Spiruromorpha</taxon>
        <taxon>Filarioidea</taxon>
        <taxon>Onchocercidae</taxon>
        <taxon>Onchocerca</taxon>
    </lineage>
</organism>
<dbReference type="InterPro" id="IPR036378">
    <property type="entry name" value="FAS1_dom_sf"/>
</dbReference>
<sequence length="547" mass="62815">MKLLEYLPFRLEVLILQNDTDSRDWDEYILEQPYHSYELLNSQKLPTRKPGVFIIVSTNSEQIGLDDKPLLNCIKIVEEDLEWRNGTVQLLLAPLPQTTNQTLLDIITNDPDLSAFNSLLTVDLRKRLASNSLISTVFAFNNEIFASLSQSFRTRLRQKKGCARELIKEHIYDGMLCSALMEGDIKSVTGIKHRLYKLRNVNNTELIRLDNGRILDTDRVASNGVIHVIDDVILAEQCKSGLDFHSIINFKITLLKMSRLQHLFMEINHLFWNKLLTFPRVQFLKFIAAVDWRDHLEFPEREFLEIVERHIGYEDEPVAIFIPPSDSFRNLTDEKSFVMNHIAVNDSHITNNLIETAYGSKIPSSMRSPRPVFGCANTIKPPIKYCNTTIYSIDAPLKRTMNTLKELITDRDNFSVFASLLNDSNVDLENKGLYTVFLPSNDALSNNQIRALKMNKTLSSDFVRMHIFDGLLCSKNFQVRTSDEGLPIILENFRGEYYHNRTIDKKILGDIDLEDMDILAVNGILHVLKSPLQSQVPSKHHTLCSIF</sequence>
<dbReference type="InterPro" id="IPR050904">
    <property type="entry name" value="Adhesion/Biosynth-related"/>
</dbReference>
<accession>A0A183H484</accession>
<dbReference type="PROSITE" id="PS50213">
    <property type="entry name" value="FAS1"/>
    <property type="match status" value="3"/>
</dbReference>
<dbReference type="Proteomes" id="UP000267606">
    <property type="component" value="Unassembled WGS sequence"/>
</dbReference>
<dbReference type="EMBL" id="UZAJ01001288">
    <property type="protein sequence ID" value="VDO32510.1"/>
    <property type="molecule type" value="Genomic_DNA"/>
</dbReference>
<reference evidence="4" key="1">
    <citation type="submission" date="2016-06" db="UniProtKB">
        <authorList>
            <consortium name="WormBaseParasite"/>
        </authorList>
    </citation>
    <scope>IDENTIFICATION</scope>
</reference>
<feature type="domain" description="FAS1" evidence="1">
    <location>
        <begin position="100"/>
        <end position="233"/>
    </location>
</feature>
<gene>
    <name evidence="2" type="ORF">OFLC_LOCUS2294</name>
</gene>